<feature type="transmembrane region" description="Helical" evidence="6">
    <location>
        <begin position="164"/>
        <end position="187"/>
    </location>
</feature>
<dbReference type="GO" id="GO:0005886">
    <property type="term" value="C:plasma membrane"/>
    <property type="evidence" value="ECO:0007669"/>
    <property type="project" value="TreeGrafter"/>
</dbReference>
<organism evidence="7 8">
    <name type="scientific">Pandoraea pneumonica</name>
    <dbReference type="NCBI Taxonomy" id="2508299"/>
    <lineage>
        <taxon>Bacteria</taxon>
        <taxon>Pseudomonadati</taxon>
        <taxon>Pseudomonadota</taxon>
        <taxon>Betaproteobacteria</taxon>
        <taxon>Burkholderiales</taxon>
        <taxon>Burkholderiaceae</taxon>
        <taxon>Pandoraea</taxon>
    </lineage>
</organism>
<feature type="transmembrane region" description="Helical" evidence="6">
    <location>
        <begin position="471"/>
        <end position="492"/>
    </location>
</feature>
<feature type="transmembrane region" description="Helical" evidence="6">
    <location>
        <begin position="432"/>
        <end position="451"/>
    </location>
</feature>
<dbReference type="GO" id="GO:1905039">
    <property type="term" value="P:carboxylic acid transmembrane transport"/>
    <property type="evidence" value="ECO:0007669"/>
    <property type="project" value="UniProtKB-ARBA"/>
</dbReference>
<evidence type="ECO:0000256" key="3">
    <source>
        <dbReference type="ARBA" id="ARBA00022989"/>
    </source>
</evidence>
<dbReference type="GO" id="GO:0008514">
    <property type="term" value="F:organic anion transmembrane transporter activity"/>
    <property type="evidence" value="ECO:0007669"/>
    <property type="project" value="UniProtKB-ARBA"/>
</dbReference>
<keyword evidence="3 6" id="KW-1133">Transmembrane helix</keyword>
<evidence type="ECO:0000256" key="5">
    <source>
        <dbReference type="SAM" id="MobiDB-lite"/>
    </source>
</evidence>
<feature type="transmembrane region" description="Helical" evidence="6">
    <location>
        <begin position="113"/>
        <end position="132"/>
    </location>
</feature>
<evidence type="ECO:0000256" key="6">
    <source>
        <dbReference type="SAM" id="Phobius"/>
    </source>
</evidence>
<dbReference type="PANTHER" id="PTHR10283:SF82">
    <property type="entry name" value="SOLUTE CARRIER FAMILY 13 MEMBER 2"/>
    <property type="match status" value="1"/>
</dbReference>
<dbReference type="AlphaFoldDB" id="A0A5E4UE74"/>
<reference evidence="7 8" key="1">
    <citation type="submission" date="2019-08" db="EMBL/GenBank/DDBJ databases">
        <authorList>
            <person name="Peeters C."/>
        </authorList>
    </citation>
    <scope>NUCLEOTIDE SEQUENCE [LARGE SCALE GENOMIC DNA]</scope>
    <source>
        <strain evidence="7 8">LMG 31114</strain>
    </source>
</reference>
<keyword evidence="4 6" id="KW-0472">Membrane</keyword>
<feature type="transmembrane region" description="Helical" evidence="6">
    <location>
        <begin position="199"/>
        <end position="217"/>
    </location>
</feature>
<dbReference type="PANTHER" id="PTHR10283">
    <property type="entry name" value="SOLUTE CARRIER FAMILY 13 MEMBER"/>
    <property type="match status" value="1"/>
</dbReference>
<feature type="region of interest" description="Disordered" evidence="5">
    <location>
        <begin position="27"/>
        <end position="67"/>
    </location>
</feature>
<dbReference type="InterPro" id="IPR001898">
    <property type="entry name" value="SLC13A/DASS"/>
</dbReference>
<feature type="compositionally biased region" description="Low complexity" evidence="5">
    <location>
        <begin position="31"/>
        <end position="49"/>
    </location>
</feature>
<sequence length="540" mass="56452">MTGTMQATLPPPSVIPTFWPIITTTSAMTDSSSQHPPGSTTPPSTTTPGSPVPGMPAPASTAPAGIRPAGDLRQERLRAQIRALSGYAVYAVLALALWAASHGSTTLGLTPTAAQAAVLVLFTIGAWAFGLFPEPITTLTFFLLAVLLHVAKPEVIFAGFHSAAWWLVFGGAVTGIAVRTTGLGTKLAATLFALKRPTYPRYVASVMVACVGLAFVMPSTTGRILLLIPIVLALADRIGLTEGRRGRTGLVMTVAAASYMPPTTILPANIPNSVLMGAADSFYGVKLHYAPYLLLHFPVLGALKAAILVWAICRLFPDNGPLENAKDTVAPPLSGDARRLSVLLALALAGFATDAWHGISPAWISVAAAIICLLPAIHIVTPKTFTERMHITPLVYVAGFLGVGAVVADTGLGEKLARLCLDAVGMMPGTPVINAAWLIVIGAAIGLVATLPGLPAVLTPLAGQLSVASGLPLYTVLMLQVPVFSTVLLPYQSPPMMIAMHLGGVGMRDGTRLTVLMTVITLALLFPLDYLWWRVLGMLP</sequence>
<feature type="transmembrane region" description="Helical" evidence="6">
    <location>
        <begin position="363"/>
        <end position="381"/>
    </location>
</feature>
<feature type="transmembrane region" description="Helical" evidence="6">
    <location>
        <begin position="83"/>
        <end position="101"/>
    </location>
</feature>
<evidence type="ECO:0000256" key="2">
    <source>
        <dbReference type="ARBA" id="ARBA00022692"/>
    </source>
</evidence>
<keyword evidence="8" id="KW-1185">Reference proteome</keyword>
<evidence type="ECO:0000256" key="4">
    <source>
        <dbReference type="ARBA" id="ARBA00023136"/>
    </source>
</evidence>
<evidence type="ECO:0000313" key="7">
    <source>
        <dbReference type="EMBL" id="VVD96499.1"/>
    </source>
</evidence>
<keyword evidence="2 6" id="KW-0812">Transmembrane</keyword>
<protein>
    <submittedName>
        <fullName evidence="7">Sodium:sulfate symporter</fullName>
    </submittedName>
</protein>
<dbReference type="Proteomes" id="UP000366945">
    <property type="component" value="Unassembled WGS sequence"/>
</dbReference>
<evidence type="ECO:0000313" key="8">
    <source>
        <dbReference type="Proteomes" id="UP000366945"/>
    </source>
</evidence>
<accession>A0A5E4UE74</accession>
<name>A0A5E4UE74_9BURK</name>
<feature type="transmembrane region" description="Helical" evidence="6">
    <location>
        <begin position="292"/>
        <end position="317"/>
    </location>
</feature>
<evidence type="ECO:0000256" key="1">
    <source>
        <dbReference type="ARBA" id="ARBA00004141"/>
    </source>
</evidence>
<dbReference type="Pfam" id="PF00939">
    <property type="entry name" value="Na_sulph_symp"/>
    <property type="match status" value="1"/>
</dbReference>
<proteinExistence type="predicted"/>
<gene>
    <name evidence="7" type="ORF">PPN31114_01889</name>
</gene>
<dbReference type="EMBL" id="CABPSK010000002">
    <property type="protein sequence ID" value="VVD96499.1"/>
    <property type="molecule type" value="Genomic_DNA"/>
</dbReference>
<feature type="transmembrane region" description="Helical" evidence="6">
    <location>
        <begin position="393"/>
        <end position="412"/>
    </location>
</feature>
<comment type="subcellular location">
    <subcellularLocation>
        <location evidence="1">Membrane</location>
        <topology evidence="1">Multi-pass membrane protein</topology>
    </subcellularLocation>
</comment>
<feature type="transmembrane region" description="Helical" evidence="6">
    <location>
        <begin position="513"/>
        <end position="533"/>
    </location>
</feature>